<evidence type="ECO:0000256" key="2">
    <source>
        <dbReference type="SAM" id="Phobius"/>
    </source>
</evidence>
<name>A0A078MWC1_9MICC</name>
<keyword evidence="2" id="KW-0812">Transmembrane</keyword>
<organism evidence="3">
    <name type="scientific">Arthrobacter saudimassiliensis</name>
    <dbReference type="NCBI Taxonomy" id="1461584"/>
    <lineage>
        <taxon>Bacteria</taxon>
        <taxon>Bacillati</taxon>
        <taxon>Actinomycetota</taxon>
        <taxon>Actinomycetes</taxon>
        <taxon>Micrococcales</taxon>
        <taxon>Micrococcaceae</taxon>
        <taxon>Arthrobacter</taxon>
    </lineage>
</organism>
<dbReference type="PATRIC" id="fig|1461584.3.peg.3093"/>
<dbReference type="AlphaFoldDB" id="A0A078MWC1"/>
<evidence type="ECO:0008006" key="4">
    <source>
        <dbReference type="Google" id="ProtNLM"/>
    </source>
</evidence>
<protein>
    <recommendedName>
        <fullName evidence="4">DUF4190 domain-containing protein</fullName>
    </recommendedName>
</protein>
<keyword evidence="2" id="KW-1133">Transmembrane helix</keyword>
<dbReference type="EMBL" id="LN483072">
    <property type="protein sequence ID" value="CEA09747.1"/>
    <property type="molecule type" value="Genomic_DNA"/>
</dbReference>
<accession>A0A078MWC1</accession>
<feature type="compositionally biased region" description="Pro residues" evidence="1">
    <location>
        <begin position="11"/>
        <end position="30"/>
    </location>
</feature>
<sequence>MIHPNGNLPVPGHPGSPGPNPGYPGRPGSPGPAGAPGRPGGAARGFGLAALIVGLVALLLCWVPLVNLLLVPVGTAGVGLAVTALVLGRRSRSGRGLAVAGLVLSVAGTVGAGLAHAFYSSLLDNAAQSVEQAHEEFVEEYNELRDGSTDKVFDLGDALRVGGYRAVVTAADAGTAELQASEAGAERSVSVLLTVQNVGDADAEPGQDLVLGLRGADGARYPAVPCPDDGGHSLEGAGRLAPEQSADVRMCVQAPADAFNLGRLGADEIAVYLAPAGSEEEHAVYWALEERPPRPAS</sequence>
<feature type="transmembrane region" description="Helical" evidence="2">
    <location>
        <begin position="46"/>
        <end position="65"/>
    </location>
</feature>
<feature type="transmembrane region" description="Helical" evidence="2">
    <location>
        <begin position="97"/>
        <end position="119"/>
    </location>
</feature>
<gene>
    <name evidence="3" type="ORF">BN1051_03119</name>
</gene>
<evidence type="ECO:0000313" key="3">
    <source>
        <dbReference type="EMBL" id="CEA09747.1"/>
    </source>
</evidence>
<keyword evidence="2" id="KW-0472">Membrane</keyword>
<proteinExistence type="predicted"/>
<feature type="region of interest" description="Disordered" evidence="1">
    <location>
        <begin position="1"/>
        <end position="39"/>
    </location>
</feature>
<evidence type="ECO:0000256" key="1">
    <source>
        <dbReference type="SAM" id="MobiDB-lite"/>
    </source>
</evidence>
<feature type="transmembrane region" description="Helical" evidence="2">
    <location>
        <begin position="71"/>
        <end position="88"/>
    </location>
</feature>
<reference evidence="3" key="1">
    <citation type="submission" date="2014-07" db="EMBL/GenBank/DDBJ databases">
        <authorList>
            <person name="Urmite Genomes Urmite Genomes"/>
        </authorList>
    </citation>
    <scope>NUCLEOTIDE SEQUENCE</scope>
    <source>
        <strain evidence="3">11W110_air</strain>
    </source>
</reference>